<accession>A0A7I7NSB9</accession>
<feature type="transmembrane region" description="Helical" evidence="2">
    <location>
        <begin position="59"/>
        <end position="79"/>
    </location>
</feature>
<keyword evidence="2" id="KW-1133">Transmembrane helix</keyword>
<feature type="transmembrane region" description="Helical" evidence="2">
    <location>
        <begin position="408"/>
        <end position="428"/>
    </location>
</feature>
<evidence type="ECO:0000313" key="4">
    <source>
        <dbReference type="Proteomes" id="UP000466396"/>
    </source>
</evidence>
<keyword evidence="2" id="KW-0812">Transmembrane</keyword>
<feature type="compositionally biased region" description="Basic and acidic residues" evidence="1">
    <location>
        <begin position="510"/>
        <end position="519"/>
    </location>
</feature>
<dbReference type="EMBL" id="AP022581">
    <property type="protein sequence ID" value="BBX99159.1"/>
    <property type="molecule type" value="Genomic_DNA"/>
</dbReference>
<feature type="transmembrane region" description="Helical" evidence="2">
    <location>
        <begin position="29"/>
        <end position="52"/>
    </location>
</feature>
<evidence type="ECO:0000256" key="2">
    <source>
        <dbReference type="SAM" id="Phobius"/>
    </source>
</evidence>
<gene>
    <name evidence="3" type="ORF">MLAC_44530</name>
</gene>
<proteinExistence type="predicted"/>
<keyword evidence="2" id="KW-0472">Membrane</keyword>
<feature type="transmembrane region" description="Helical" evidence="2">
    <location>
        <begin position="344"/>
        <end position="362"/>
    </location>
</feature>
<dbReference type="Proteomes" id="UP000466396">
    <property type="component" value="Chromosome"/>
</dbReference>
<organism evidence="3 4">
    <name type="scientific">Mycobacterium lacus</name>
    <dbReference type="NCBI Taxonomy" id="169765"/>
    <lineage>
        <taxon>Bacteria</taxon>
        <taxon>Bacillati</taxon>
        <taxon>Actinomycetota</taxon>
        <taxon>Actinomycetes</taxon>
        <taxon>Mycobacteriales</taxon>
        <taxon>Mycobacteriaceae</taxon>
        <taxon>Mycobacterium</taxon>
    </lineage>
</organism>
<feature type="transmembrane region" description="Helical" evidence="2">
    <location>
        <begin position="275"/>
        <end position="293"/>
    </location>
</feature>
<dbReference type="KEGG" id="mlj:MLAC_44530"/>
<feature type="transmembrane region" description="Helical" evidence="2">
    <location>
        <begin position="305"/>
        <end position="332"/>
    </location>
</feature>
<feature type="transmembrane region" description="Helical" evidence="2">
    <location>
        <begin position="529"/>
        <end position="549"/>
    </location>
</feature>
<sequence length="693" mass="74149">MWFGTLIALILLIAPGAIVARIAQLSWPIAIAVGPPLTYGVVALAIIPYGALGIPWNGWTALAALAIVCVVATGLQLLLGRFRDAEAEARTVSGWPAVTVAAGVALGALLIGWAAIAGIPHWQSIPSTWDAVWHANTVRFILDTGQASSTHMGELRNVETHAALYYPSVFHGLVAVFCQLTGAAPTTGYTLSSLAAAVWLFPVSAAVLTWRALRTHAGPYWSAPPQAGGARTSASPFGSALPASAEWRTAGASATAAALSASFTAVPYVEFDTAAMPNLVAYGIAAPAMLLIASTLQHRDRIPMAVLALVGVFSVHITGGVVVVLLVGAWWAFEALWHPVRGRLADLLTLAGVAVTAGLILLPQFLSVTQQEDIIAGHSFLTYLSKKRGVFDAVFQHSRHLNDFPVQYALIVLAAFGGFIFLVTKIWWPLAVWLLLIVANVDAGTPLGGPIGALAGTFGEFFYKDPRRIAAATTLLLVPMAGVGLFTAVMLVVALAKRLPHRFRPVPARAGDDRQRGEAGRSGSSPSTWAPITAALLVAATVVSAWHYFPRHRFLFGDKYDSVMVDQKDLDAMAYLAKLPGARDTLIGNGNTDGTAWMYAVAGLHPLWTHYDYPVQMGPGYHRFIFWAYARNGTDDPRVVESVKVLNIRYILTSLPIVRGFVAPDGLVSLEKSKSWAKIYDNGGARIYEWRGK</sequence>
<feature type="region of interest" description="Disordered" evidence="1">
    <location>
        <begin position="506"/>
        <end position="527"/>
    </location>
</feature>
<protein>
    <submittedName>
        <fullName evidence="3">Membrane protein</fullName>
    </submittedName>
</protein>
<keyword evidence="4" id="KW-1185">Reference proteome</keyword>
<feature type="transmembrane region" description="Helical" evidence="2">
    <location>
        <begin position="189"/>
        <end position="210"/>
    </location>
</feature>
<dbReference type="AlphaFoldDB" id="A0A7I7NSB9"/>
<reference evidence="3 4" key="1">
    <citation type="journal article" date="2019" name="Emerg. Microbes Infect.">
        <title>Comprehensive subspecies identification of 175 nontuberculous mycobacteria species based on 7547 genomic profiles.</title>
        <authorList>
            <person name="Matsumoto Y."/>
            <person name="Kinjo T."/>
            <person name="Motooka D."/>
            <person name="Nabeya D."/>
            <person name="Jung N."/>
            <person name="Uechi K."/>
            <person name="Horii T."/>
            <person name="Iida T."/>
            <person name="Fujita J."/>
            <person name="Nakamura S."/>
        </authorList>
    </citation>
    <scope>NUCLEOTIDE SEQUENCE [LARGE SCALE GENOMIC DNA]</scope>
    <source>
        <strain evidence="3 4">JCM 15657</strain>
    </source>
</reference>
<evidence type="ECO:0000256" key="1">
    <source>
        <dbReference type="SAM" id="MobiDB-lite"/>
    </source>
</evidence>
<dbReference type="InterPro" id="IPR046671">
    <property type="entry name" value="DUF6541"/>
</dbReference>
<feature type="transmembrane region" description="Helical" evidence="2">
    <location>
        <begin position="475"/>
        <end position="496"/>
    </location>
</feature>
<evidence type="ECO:0000313" key="3">
    <source>
        <dbReference type="EMBL" id="BBX99159.1"/>
    </source>
</evidence>
<dbReference type="Pfam" id="PF20176">
    <property type="entry name" value="DUF6541"/>
    <property type="match status" value="1"/>
</dbReference>
<feature type="transmembrane region" description="Helical" evidence="2">
    <location>
        <begin position="99"/>
        <end position="119"/>
    </location>
</feature>
<feature type="transmembrane region" description="Helical" evidence="2">
    <location>
        <begin position="434"/>
        <end position="463"/>
    </location>
</feature>
<name>A0A7I7NSB9_9MYCO</name>
<feature type="transmembrane region" description="Helical" evidence="2">
    <location>
        <begin position="162"/>
        <end position="183"/>
    </location>
</feature>